<evidence type="ECO:0000259" key="5">
    <source>
        <dbReference type="SMART" id="SM00249"/>
    </source>
</evidence>
<proteinExistence type="predicted"/>
<feature type="region of interest" description="Disordered" evidence="4">
    <location>
        <begin position="1544"/>
        <end position="1587"/>
    </location>
</feature>
<feature type="compositionally biased region" description="Polar residues" evidence="4">
    <location>
        <begin position="981"/>
        <end position="1007"/>
    </location>
</feature>
<evidence type="ECO:0000256" key="1">
    <source>
        <dbReference type="ARBA" id="ARBA00022723"/>
    </source>
</evidence>
<dbReference type="GO" id="GO:0008270">
    <property type="term" value="F:zinc ion binding"/>
    <property type="evidence" value="ECO:0007669"/>
    <property type="project" value="UniProtKB-KW"/>
</dbReference>
<evidence type="ECO:0000256" key="2">
    <source>
        <dbReference type="ARBA" id="ARBA00022771"/>
    </source>
</evidence>
<feature type="domain" description="Zinc finger PHD-type" evidence="5">
    <location>
        <begin position="594"/>
        <end position="673"/>
    </location>
</feature>
<dbReference type="Gene3D" id="2.170.270.10">
    <property type="entry name" value="SET domain"/>
    <property type="match status" value="1"/>
</dbReference>
<dbReference type="Proteomes" id="UP001497744">
    <property type="component" value="Unassembled WGS sequence"/>
</dbReference>
<feature type="compositionally biased region" description="Basic and acidic residues" evidence="4">
    <location>
        <begin position="121"/>
        <end position="133"/>
    </location>
</feature>
<dbReference type="SMART" id="SM00249">
    <property type="entry name" value="PHD"/>
    <property type="match status" value="1"/>
</dbReference>
<keyword evidence="3" id="KW-0862">Zinc</keyword>
<dbReference type="GeneID" id="94197052"/>
<accession>A0AAV4M0F7</accession>
<evidence type="ECO:0000313" key="6">
    <source>
        <dbReference type="EMBL" id="GIX65571.1"/>
    </source>
</evidence>
<dbReference type="InterPro" id="IPR046341">
    <property type="entry name" value="SET_dom_sf"/>
</dbReference>
<feature type="region of interest" description="Disordered" evidence="4">
    <location>
        <begin position="295"/>
        <end position="315"/>
    </location>
</feature>
<feature type="compositionally biased region" description="Low complexity" evidence="4">
    <location>
        <begin position="1018"/>
        <end position="1032"/>
    </location>
</feature>
<feature type="region of interest" description="Disordered" evidence="4">
    <location>
        <begin position="812"/>
        <end position="930"/>
    </location>
</feature>
<dbReference type="InterPro" id="IPR001965">
    <property type="entry name" value="Znf_PHD"/>
</dbReference>
<evidence type="ECO:0000256" key="3">
    <source>
        <dbReference type="ARBA" id="ARBA00022833"/>
    </source>
</evidence>
<feature type="region of interest" description="Disordered" evidence="4">
    <location>
        <begin position="1116"/>
        <end position="1137"/>
    </location>
</feature>
<keyword evidence="1" id="KW-0479">Metal-binding</keyword>
<feature type="compositionally biased region" description="Basic and acidic residues" evidence="4">
    <location>
        <begin position="1033"/>
        <end position="1047"/>
    </location>
</feature>
<comment type="caution">
    <text evidence="6">The sequence shown here is derived from an EMBL/GenBank/DDBJ whole genome shotgun (WGS) entry which is preliminary data.</text>
</comment>
<gene>
    <name evidence="6" type="ORF">BcabD6B2_50060</name>
</gene>
<feature type="region of interest" description="Disordered" evidence="4">
    <location>
        <begin position="719"/>
        <end position="743"/>
    </location>
</feature>
<feature type="compositionally biased region" description="Polar residues" evidence="4">
    <location>
        <begin position="954"/>
        <end position="974"/>
    </location>
</feature>
<dbReference type="EMBL" id="BPLF01000005">
    <property type="protein sequence ID" value="GIX65571.1"/>
    <property type="molecule type" value="Genomic_DNA"/>
</dbReference>
<dbReference type="RefSeq" id="XP_067717640.1">
    <property type="nucleotide sequence ID" value="XM_067861539.1"/>
</dbReference>
<evidence type="ECO:0000256" key="4">
    <source>
        <dbReference type="SAM" id="MobiDB-lite"/>
    </source>
</evidence>
<dbReference type="SUPFAM" id="SSF82199">
    <property type="entry name" value="SET domain"/>
    <property type="match status" value="1"/>
</dbReference>
<feature type="region of interest" description="Disordered" evidence="4">
    <location>
        <begin position="54"/>
        <end position="156"/>
    </location>
</feature>
<feature type="compositionally biased region" description="Polar residues" evidence="4">
    <location>
        <begin position="1118"/>
        <end position="1127"/>
    </location>
</feature>
<organism evidence="6 7">
    <name type="scientific">Babesia caballi</name>
    <dbReference type="NCBI Taxonomy" id="5871"/>
    <lineage>
        <taxon>Eukaryota</taxon>
        <taxon>Sar</taxon>
        <taxon>Alveolata</taxon>
        <taxon>Apicomplexa</taxon>
        <taxon>Aconoidasida</taxon>
        <taxon>Piroplasmida</taxon>
        <taxon>Babesiidae</taxon>
        <taxon>Babesia</taxon>
    </lineage>
</organism>
<name>A0AAV4M0F7_BABCB</name>
<sequence length="1587" mass="174307">MSEDVVDGTLGPLLGLKEWIEALQNRSGLHYYAQAGQYGGEAVHLARVTRDEVFKPTPGSSKITNGAQNPPLSPSTHCKAETVTNDKAASNPPPTNSAVSETESTHDANAPAPTKPLPTEEPNKQPPKAEEKLASTAEAAVADQPPRRGRGLRPSHCVYPQPDAATFATEFFGAADEMHVIYHWNKLDRRVLTSARERGLEPTTLGHVLARRGKLWAQTQCIHRSAKADFEKHLNLYQRQFEKYSRSGDGWISVDADYKEDSLFQRQPTYLTGAKNVTKVLQNVPGCNALPAVEQNESSAGGNAPADSSQKSSAPTGKYNWNNVIYCPNMGDCGEIIHRNARRTLRLYKNLYDCLVHGWVHPGLVVCEVKDATHPIRFATPSDQDCYTVVYAGPPIPDNSTQRVIFGEYTGVVYREESLEESLFEYAFELNFSPASWINADVELSKDNAEIEEHGDLVLLPSNAKFVLDSSQACNELSLVNHYQSVKVYGGEKWVVPNCEWQQVFLDGWPHVVLTSKLGVSINPGDELVADFGALWFSKVEETAHKFIRNELIEYRLGRAIALKPGHQVEVPRRPLTNIDSGLKSNSIATAGPTCAICYKAVEDNLDGSMGEESGSASCDGCDRFFHITCIRTLSAASAVHLSKDGSGHAWIAGSGSKGVSLGSGKLYCSFCRHLAKMIYMHDAGCDYMPLAKGVVGASLARRALSPLGSGWPDRTVYRSDQSSASAVPPHMGRNIRDGGDGGSDRGELLIDRLARQQAAEDRASRSLGAIHLMRPSGTPSLFDLALADRRKRVYRSASCHSLDSERAYRTLSGSSASDSQYLSGAPSGAQMSPRKDRMVSSARDTPTFHLVRGSPDLSPNPVRRSPGSCPTCLRRFSPRYSQEGRSPFETDDDDEGHRRTPLSATGKGSKGVLDISRHLAPSPDDLDGEFDSACRIIINAKKKAAENGAKVATKQQADGSATDNGNGQNNSNHAEGAMSTGGTHPNRSPEPSSATSVARSGENPRSANDGGIRSTSNAPGPDARNAAANAHARYDRGAREGHHSKNYDAYGESPRCEGQYDQYYGHRQHQTRHETGGANDREVFGTHIPHAMRSPLRSMIPTSNIGRAVNLFKTMDKSSGSPSRQPSPERGGSSKAWDDTTIVDYLGCKYLAGMWQVEPFALFGDSVRVCTDCYAENGVKANVYVCRLLKRHLMGNFDHPMNTNPTQMRELVLMAYEQHVQMLLRLLVLKNIAIKFMCRLCCHFVGRQLFHQKQEVNPPLPFPADFMGQDSGAPEGILASPEALIDESECESARRLRPQQVKLLQSHLSSFVTSVKNTVCTMPISSKAEPTLNFELLVAMGAFNDEFSRLANCNGIVEYLNDLMSHKVLDADSTPGQLQQMLTKDELRRFTAFRHLSERLNGPLGANQAPVHVRKRHRGPTFVPLLGIVPGRSFIYRNFKDGYYKGMITNYVEVSAIGKPAFLVTYSDGDDEMLSPDDLLKEVTDNLYNFDAVIHRLSPNDMRNEDVLLRMRRRGDRSAVSIVESLRREMVRSLTLHRSFDAAKRADPSKKHAPARSVRDSPKTVHTRGGDMQGSRSENAARSENV</sequence>
<keyword evidence="2" id="KW-0863">Zinc-finger</keyword>
<keyword evidence="7" id="KW-1185">Reference proteome</keyword>
<feature type="compositionally biased region" description="Polar residues" evidence="4">
    <location>
        <begin position="58"/>
        <end position="88"/>
    </location>
</feature>
<feature type="compositionally biased region" description="Polar residues" evidence="4">
    <location>
        <begin position="812"/>
        <end position="823"/>
    </location>
</feature>
<feature type="region of interest" description="Disordered" evidence="4">
    <location>
        <begin position="943"/>
        <end position="1056"/>
    </location>
</feature>
<protein>
    <submittedName>
        <fullName evidence="6">Zinc finger protein with SET domain, putative</fullName>
    </submittedName>
</protein>
<evidence type="ECO:0000313" key="7">
    <source>
        <dbReference type="Proteomes" id="UP001497744"/>
    </source>
</evidence>
<reference evidence="6 7" key="1">
    <citation type="submission" date="2021-06" db="EMBL/GenBank/DDBJ databases">
        <title>Genome sequence of Babesia caballi.</title>
        <authorList>
            <person name="Yamagishi J."/>
            <person name="Kidaka T."/>
            <person name="Ochi A."/>
        </authorList>
    </citation>
    <scope>NUCLEOTIDE SEQUENCE [LARGE SCALE GENOMIC DNA]</scope>
    <source>
        <strain evidence="6">USDA-D6B2</strain>
    </source>
</reference>